<feature type="transmembrane region" description="Helical" evidence="8">
    <location>
        <begin position="103"/>
        <end position="126"/>
    </location>
</feature>
<reference evidence="9 10" key="1">
    <citation type="submission" date="2024-11" db="EMBL/GenBank/DDBJ databases">
        <title>The Natural Products Discovery Center: Release of the First 8490 Sequenced Strains for Exploring Actinobacteria Biosynthetic Diversity.</title>
        <authorList>
            <person name="Kalkreuter E."/>
            <person name="Kautsar S.A."/>
            <person name="Yang D."/>
            <person name="Bader C.D."/>
            <person name="Teijaro C.N."/>
            <person name="Fluegel L."/>
            <person name="Davis C.M."/>
            <person name="Simpson J.R."/>
            <person name="Lauterbach L."/>
            <person name="Steele A.D."/>
            <person name="Gui C."/>
            <person name="Meng S."/>
            <person name="Li G."/>
            <person name="Viehrig K."/>
            <person name="Ye F."/>
            <person name="Su P."/>
            <person name="Kiefer A.F."/>
            <person name="Nichols A."/>
            <person name="Cepeda A.J."/>
            <person name="Yan W."/>
            <person name="Fan B."/>
            <person name="Jiang Y."/>
            <person name="Adhikari A."/>
            <person name="Zheng C.-J."/>
            <person name="Schuster L."/>
            <person name="Cowan T.M."/>
            <person name="Smanski M.J."/>
            <person name="Chevrette M.G."/>
            <person name="De Carvalho L.P.S."/>
            <person name="Shen B."/>
        </authorList>
    </citation>
    <scope>NUCLEOTIDE SEQUENCE [LARGE SCALE GENOMIC DNA]</scope>
    <source>
        <strain evidence="9 10">NPDC078403</strain>
    </source>
</reference>
<evidence type="ECO:0000256" key="4">
    <source>
        <dbReference type="ARBA" id="ARBA00022475"/>
    </source>
</evidence>
<dbReference type="Proteomes" id="UP001620262">
    <property type="component" value="Unassembled WGS sequence"/>
</dbReference>
<evidence type="ECO:0000256" key="1">
    <source>
        <dbReference type="ARBA" id="ARBA00004651"/>
    </source>
</evidence>
<accession>A0ABW8L0Z3</accession>
<evidence type="ECO:0000256" key="2">
    <source>
        <dbReference type="ARBA" id="ARBA00007362"/>
    </source>
</evidence>
<keyword evidence="3" id="KW-0813">Transport</keyword>
<dbReference type="EMBL" id="JBJDOT010000014">
    <property type="protein sequence ID" value="MFK3864500.1"/>
    <property type="molecule type" value="Genomic_DNA"/>
</dbReference>
<keyword evidence="5 8" id="KW-0812">Transmembrane</keyword>
<evidence type="ECO:0000256" key="7">
    <source>
        <dbReference type="ARBA" id="ARBA00023136"/>
    </source>
</evidence>
<feature type="transmembrane region" description="Helical" evidence="8">
    <location>
        <begin position="184"/>
        <end position="201"/>
    </location>
</feature>
<feature type="transmembrane region" description="Helical" evidence="8">
    <location>
        <begin position="7"/>
        <end position="28"/>
    </location>
</feature>
<evidence type="ECO:0000313" key="10">
    <source>
        <dbReference type="Proteomes" id="UP001620262"/>
    </source>
</evidence>
<keyword evidence="4" id="KW-1003">Cell membrane</keyword>
<dbReference type="RefSeq" id="WP_404675488.1">
    <property type="nucleotide sequence ID" value="NZ_JBJDOT010000014.1"/>
</dbReference>
<keyword evidence="7 8" id="KW-0472">Membrane</keyword>
<comment type="subcellular location">
    <subcellularLocation>
        <location evidence="1">Cell membrane</location>
        <topology evidence="1">Multi-pass membrane protein</topology>
    </subcellularLocation>
</comment>
<gene>
    <name evidence="9" type="primary">rarD</name>
    <name evidence="9" type="ORF">ACI2JU_11530</name>
</gene>
<proteinExistence type="inferred from homology"/>
<evidence type="ECO:0000256" key="3">
    <source>
        <dbReference type="ARBA" id="ARBA00022448"/>
    </source>
</evidence>
<dbReference type="InterPro" id="IPR004626">
    <property type="entry name" value="RarD"/>
</dbReference>
<comment type="caution">
    <text evidence="9">The sequence shown here is derived from an EMBL/GenBank/DDBJ whole genome shotgun (WGS) entry which is preliminary data.</text>
</comment>
<organism evidence="9 10">
    <name type="scientific">Pseudoalteromonas rhizosphaerae</name>
    <dbReference type="NCBI Taxonomy" id="2518973"/>
    <lineage>
        <taxon>Bacteria</taxon>
        <taxon>Pseudomonadati</taxon>
        <taxon>Pseudomonadota</taxon>
        <taxon>Gammaproteobacteria</taxon>
        <taxon>Alteromonadales</taxon>
        <taxon>Pseudoalteromonadaceae</taxon>
        <taxon>Pseudoalteromonas</taxon>
    </lineage>
</organism>
<feature type="transmembrane region" description="Helical" evidence="8">
    <location>
        <begin position="272"/>
        <end position="290"/>
    </location>
</feature>
<evidence type="ECO:0000256" key="6">
    <source>
        <dbReference type="ARBA" id="ARBA00022989"/>
    </source>
</evidence>
<dbReference type="SUPFAM" id="SSF103481">
    <property type="entry name" value="Multidrug resistance efflux transporter EmrE"/>
    <property type="match status" value="2"/>
</dbReference>
<feature type="transmembrane region" description="Helical" evidence="8">
    <location>
        <begin position="40"/>
        <end position="57"/>
    </location>
</feature>
<evidence type="ECO:0000313" key="9">
    <source>
        <dbReference type="EMBL" id="MFK3864500.1"/>
    </source>
</evidence>
<name>A0ABW8L0Z3_9GAMM</name>
<evidence type="ECO:0000256" key="8">
    <source>
        <dbReference type="SAM" id="Phobius"/>
    </source>
</evidence>
<evidence type="ECO:0000256" key="5">
    <source>
        <dbReference type="ARBA" id="ARBA00022692"/>
    </source>
</evidence>
<comment type="similarity">
    <text evidence="2">Belongs to the EamA transporter family.</text>
</comment>
<keyword evidence="6 8" id="KW-1133">Transmembrane helix</keyword>
<sequence length="299" mass="33865">MQNSTKTSLGVTLNIISSALFALMFAYTSLLNELQGQETYGWRVLFTVPFLTVFILLKGYWPLVLGIYTRVRYEKYFWLTRLLSSFLVGVQLWLFVWAPVNGYGLAVSLGYFIMPITMVIIGRLAFQERLTPHQKVACLFALIAILNLLIVSQSFLWPVWVVCIGYPIYFWLRKKTNTNNIGCTWVDMLLSLPIACYFIFANGQVVTELTVNLTLLYLVVGLGGISALALSFQSLSAPYLNLSLFGLLVYVEPVLLLIVAILLGETINQKDWLTYIAILLAVVTLILEGIRKLHLTHYR</sequence>
<dbReference type="InterPro" id="IPR037185">
    <property type="entry name" value="EmrE-like"/>
</dbReference>
<feature type="transmembrane region" description="Helical" evidence="8">
    <location>
        <begin position="213"/>
        <end position="232"/>
    </location>
</feature>
<dbReference type="NCBIfam" id="TIGR00688">
    <property type="entry name" value="rarD"/>
    <property type="match status" value="1"/>
</dbReference>
<keyword evidence="10" id="KW-1185">Reference proteome</keyword>
<feature type="transmembrane region" description="Helical" evidence="8">
    <location>
        <begin position="244"/>
        <end position="266"/>
    </location>
</feature>
<protein>
    <submittedName>
        <fullName evidence="9">EamA family transporter RarD</fullName>
    </submittedName>
</protein>
<feature type="transmembrane region" description="Helical" evidence="8">
    <location>
        <begin position="78"/>
        <end position="97"/>
    </location>
</feature>